<dbReference type="Pfam" id="PF04672">
    <property type="entry name" value="Methyltransf_19"/>
    <property type="match status" value="1"/>
</dbReference>
<proteinExistence type="predicted"/>
<reference evidence="1 2" key="1">
    <citation type="submission" date="2019-10" db="EMBL/GenBank/DDBJ databases">
        <title>Nocardia macrotermitis sp. nov. and Nocardia aurantia sp. nov., isolated from the gut of fungus growing-termite Macrotermes natalensis.</title>
        <authorList>
            <person name="Benndorf R."/>
            <person name="Schwitalla J."/>
            <person name="Martin K."/>
            <person name="De Beer W."/>
            <person name="Kaster A.-K."/>
            <person name="Vollmers J."/>
            <person name="Poulsen M."/>
            <person name="Beemelmanns C."/>
        </authorList>
    </citation>
    <scope>NUCLEOTIDE SEQUENCE [LARGE SCALE GENOMIC DNA]</scope>
    <source>
        <strain evidence="1 2">RB56</strain>
    </source>
</reference>
<keyword evidence="2" id="KW-1185">Reference proteome</keyword>
<dbReference type="AlphaFoldDB" id="A0A7K0DLM1"/>
<protein>
    <recommendedName>
        <fullName evidence="3">SAM-dependent methyltransferase</fullName>
    </recommendedName>
</protein>
<comment type="caution">
    <text evidence="1">The sequence shown here is derived from an EMBL/GenBank/DDBJ whole genome shotgun (WGS) entry which is preliminary data.</text>
</comment>
<dbReference type="Proteomes" id="UP000431401">
    <property type="component" value="Unassembled WGS sequence"/>
</dbReference>
<gene>
    <name evidence="1" type="ORF">NRB56_21320</name>
</gene>
<accession>A0A7K0DLM1</accession>
<dbReference type="RefSeq" id="WP_153340877.1">
    <property type="nucleotide sequence ID" value="NZ_WEGI01000004.1"/>
</dbReference>
<evidence type="ECO:0008006" key="3">
    <source>
        <dbReference type="Google" id="ProtNLM"/>
    </source>
</evidence>
<dbReference type="InterPro" id="IPR029063">
    <property type="entry name" value="SAM-dependent_MTases_sf"/>
</dbReference>
<dbReference type="EMBL" id="WEGI01000004">
    <property type="protein sequence ID" value="MQY26561.1"/>
    <property type="molecule type" value="Genomic_DNA"/>
</dbReference>
<evidence type="ECO:0000313" key="2">
    <source>
        <dbReference type="Proteomes" id="UP000431401"/>
    </source>
</evidence>
<sequence length="263" mass="28482">MSSDRPPPQGVDPTQPNAARVYDYLLGGKDNYAVDRAVAERMLAVAPENRTVAWFSRKFLTGATTLAAEAGVRQFVDMGAGIPTSPSVHETAMKIDSEVRVASVDYDPVVYTHANAMLYGLSAVTPMLGDFRDPAKLIPRLRDEARLDFDRPIALLVVGVLHFVMEDEGPAEIIARFREAMAPGSYVAFTHGGTESDAAFIEQTRADTTGSTAQFAFRSRSEVAALFDGFELIAPGVVPIQEWLGDDLPPTRLVLLGGIGRKL</sequence>
<evidence type="ECO:0000313" key="1">
    <source>
        <dbReference type="EMBL" id="MQY26561.1"/>
    </source>
</evidence>
<organism evidence="1 2">
    <name type="scientific">Nocardia aurantia</name>
    <dbReference type="NCBI Taxonomy" id="2585199"/>
    <lineage>
        <taxon>Bacteria</taxon>
        <taxon>Bacillati</taxon>
        <taxon>Actinomycetota</taxon>
        <taxon>Actinomycetes</taxon>
        <taxon>Mycobacteriales</taxon>
        <taxon>Nocardiaceae</taxon>
        <taxon>Nocardia</taxon>
    </lineage>
</organism>
<dbReference type="InterPro" id="IPR006764">
    <property type="entry name" value="SAM_dep_MeTrfase_SAV2177_type"/>
</dbReference>
<dbReference type="PIRSF" id="PIRSF017393">
    <property type="entry name" value="MTase_SAV2177"/>
    <property type="match status" value="1"/>
</dbReference>
<name>A0A7K0DLM1_9NOCA</name>
<dbReference type="Gene3D" id="3.40.50.150">
    <property type="entry name" value="Vaccinia Virus protein VP39"/>
    <property type="match status" value="1"/>
</dbReference>
<dbReference type="OrthoDB" id="4134439at2"/>
<dbReference type="SUPFAM" id="SSF53335">
    <property type="entry name" value="S-adenosyl-L-methionine-dependent methyltransferases"/>
    <property type="match status" value="1"/>
</dbReference>